<gene>
    <name evidence="3" type="primary">LOC128200930</name>
</gene>
<name>A0ABM3ML30_GALME</name>
<organism evidence="2 3">
    <name type="scientific">Galleria mellonella</name>
    <name type="common">Greater wax moth</name>
    <dbReference type="NCBI Taxonomy" id="7137"/>
    <lineage>
        <taxon>Eukaryota</taxon>
        <taxon>Metazoa</taxon>
        <taxon>Ecdysozoa</taxon>
        <taxon>Arthropoda</taxon>
        <taxon>Hexapoda</taxon>
        <taxon>Insecta</taxon>
        <taxon>Pterygota</taxon>
        <taxon>Neoptera</taxon>
        <taxon>Endopterygota</taxon>
        <taxon>Lepidoptera</taxon>
        <taxon>Glossata</taxon>
        <taxon>Ditrysia</taxon>
        <taxon>Pyraloidea</taxon>
        <taxon>Pyralidae</taxon>
        <taxon>Galleriinae</taxon>
        <taxon>Galleria</taxon>
    </lineage>
</organism>
<dbReference type="Proteomes" id="UP001652740">
    <property type="component" value="Unplaced"/>
</dbReference>
<protein>
    <submittedName>
        <fullName evidence="3">Uncharacterized protein LOC128200930</fullName>
    </submittedName>
</protein>
<accession>A0ABM3ML30</accession>
<feature type="region of interest" description="Disordered" evidence="1">
    <location>
        <begin position="354"/>
        <end position="393"/>
    </location>
</feature>
<evidence type="ECO:0000313" key="3">
    <source>
        <dbReference type="RefSeq" id="XP_052751868.1"/>
    </source>
</evidence>
<feature type="compositionally biased region" description="Basic and acidic residues" evidence="1">
    <location>
        <begin position="356"/>
        <end position="371"/>
    </location>
</feature>
<evidence type="ECO:0000256" key="1">
    <source>
        <dbReference type="SAM" id="MobiDB-lite"/>
    </source>
</evidence>
<proteinExistence type="predicted"/>
<evidence type="ECO:0000313" key="2">
    <source>
        <dbReference type="Proteomes" id="UP001652740"/>
    </source>
</evidence>
<reference evidence="3" key="1">
    <citation type="submission" date="2025-08" db="UniProtKB">
        <authorList>
            <consortium name="RefSeq"/>
        </authorList>
    </citation>
    <scope>IDENTIFICATION</scope>
    <source>
        <tissue evidence="3">Whole larvae</tissue>
    </source>
</reference>
<sequence>MPARRAVTRNDIRLPLVHMYDTSEINTRLKLKHHPARAKLATASEARADIPLRAKSVCLVERPKSQYARNVRSADHNRFRSEKQFFRNRLPSSEKRVRPCDITVKKQNRKLIEKVPFNVSVQTLSIPMKYADNPKPRHSNSKPAQNLCNTKEIDVNKTKSPNPSKQVSDNKRLCQTVGCGKETENKLLLQISEAEQVSDFERILNCNTILSERSHGHVWRGCLAYKSSASVVPRPRSAYSLYAVSQAYEYLFHQHEESLQPLIDNYRQAHIEQKEVPPGSLLSNSWYENLQGLSEFYEDDQALQTEIETITDRIISEEVQTPKETKESSRNKNFNVNLAGLIGLHVNGESCTPTLNRDDFVSSPDIDRAPEDEKEWLIPSMSANSDDQNKDKDSELDCLAQNLNTVNIDSDGKVPTITFSNCCENRTRSDQPSNTDVVIHLTVPSVDSADEARPPMM</sequence>
<dbReference type="RefSeq" id="XP_052751868.1">
    <property type="nucleotide sequence ID" value="XM_052895908.1"/>
</dbReference>
<dbReference type="GeneID" id="128200930"/>
<keyword evidence="2" id="KW-1185">Reference proteome</keyword>